<feature type="transmembrane region" description="Helical" evidence="1">
    <location>
        <begin position="12"/>
        <end position="35"/>
    </location>
</feature>
<name>A0A0P0CRC9_9BACT</name>
<evidence type="ECO:0000313" key="2">
    <source>
        <dbReference type="EMBL" id="ALI99981.1"/>
    </source>
</evidence>
<evidence type="ECO:0000256" key="1">
    <source>
        <dbReference type="SAM" id="Phobius"/>
    </source>
</evidence>
<dbReference type="RefSeq" id="WP_062544515.1">
    <property type="nucleotide sequence ID" value="NZ_CP012643.1"/>
</dbReference>
<accession>A0A0P0CRC9</accession>
<protein>
    <recommendedName>
        <fullName evidence="4">DUF1449 domain-containing protein</fullName>
    </recommendedName>
</protein>
<proteinExistence type="predicted"/>
<dbReference type="AlphaFoldDB" id="A0A0P0CRC9"/>
<dbReference type="KEGG" id="rti:DC20_14615"/>
<keyword evidence="1" id="KW-0812">Transmembrane</keyword>
<sequence>MEQLLQASLSSANVFASGLLLLVLLYWVTVILGILEISTLDVDLDLEVDGDGLSSLQGFDAVLAFFHLGRVPLMIVLSFFALPYWALSVGVNHALGTQSTWVGLALMLPIMVVSLFISRFLTLPFVKLFAAMEKGEAPNTAFIGQMCTILLPANNAQIGQAAVKTKGSPVLLNVKTPHPQLVQKGETALVIEYLPETNLYVIEPYQL</sequence>
<dbReference type="PATRIC" id="fig|512763.3.peg.3215"/>
<evidence type="ECO:0000313" key="3">
    <source>
        <dbReference type="Proteomes" id="UP000061382"/>
    </source>
</evidence>
<reference evidence="2 3" key="1">
    <citation type="submission" date="2015-08" db="EMBL/GenBank/DDBJ databases">
        <title>Complete genome sequence of Rufibacter tibetensis strain 1351t, a radiation-resistant bacterium from tibet plateau.</title>
        <authorList>
            <person name="Dai J."/>
        </authorList>
    </citation>
    <scope>NUCLEOTIDE SEQUENCE [LARGE SCALE GENOMIC DNA]</scope>
    <source>
        <strain evidence="2 3">1351</strain>
    </source>
</reference>
<dbReference type="OrthoDB" id="2112507at2"/>
<keyword evidence="3" id="KW-1185">Reference proteome</keyword>
<dbReference type="EMBL" id="CP012643">
    <property type="protein sequence ID" value="ALI99981.1"/>
    <property type="molecule type" value="Genomic_DNA"/>
</dbReference>
<evidence type="ECO:0008006" key="4">
    <source>
        <dbReference type="Google" id="ProtNLM"/>
    </source>
</evidence>
<keyword evidence="1" id="KW-0472">Membrane</keyword>
<keyword evidence="1" id="KW-1133">Transmembrane helix</keyword>
<organism evidence="2 3">
    <name type="scientific">Rufibacter tibetensis</name>
    <dbReference type="NCBI Taxonomy" id="512763"/>
    <lineage>
        <taxon>Bacteria</taxon>
        <taxon>Pseudomonadati</taxon>
        <taxon>Bacteroidota</taxon>
        <taxon>Cytophagia</taxon>
        <taxon>Cytophagales</taxon>
        <taxon>Hymenobacteraceae</taxon>
        <taxon>Rufibacter</taxon>
    </lineage>
</organism>
<dbReference type="STRING" id="512763.DC20_14615"/>
<feature type="transmembrane region" description="Helical" evidence="1">
    <location>
        <begin position="73"/>
        <end position="95"/>
    </location>
</feature>
<feature type="transmembrane region" description="Helical" evidence="1">
    <location>
        <begin position="101"/>
        <end position="122"/>
    </location>
</feature>
<dbReference type="Proteomes" id="UP000061382">
    <property type="component" value="Chromosome"/>
</dbReference>
<gene>
    <name evidence="2" type="ORF">DC20_14615</name>
</gene>